<keyword evidence="3" id="KW-1185">Reference proteome</keyword>
<name>A0A3P7HYL1_ANGCS</name>
<dbReference type="EMBL" id="UYYA01004105">
    <property type="protein sequence ID" value="VDM59599.1"/>
    <property type="molecule type" value="Genomic_DNA"/>
</dbReference>
<dbReference type="Proteomes" id="UP000267027">
    <property type="component" value="Unassembled WGS sequence"/>
</dbReference>
<dbReference type="SUPFAM" id="SSF117281">
    <property type="entry name" value="Kelch motif"/>
    <property type="match status" value="1"/>
</dbReference>
<keyword evidence="1" id="KW-0880">Kelch repeat</keyword>
<dbReference type="InterPro" id="IPR015915">
    <property type="entry name" value="Kelch-typ_b-propeller"/>
</dbReference>
<dbReference type="PANTHER" id="PTHR46034">
    <property type="match status" value="1"/>
</dbReference>
<dbReference type="SMART" id="SM00612">
    <property type="entry name" value="Kelch"/>
    <property type="match status" value="4"/>
</dbReference>
<dbReference type="OrthoDB" id="5803581at2759"/>
<reference evidence="2 3" key="1">
    <citation type="submission" date="2018-11" db="EMBL/GenBank/DDBJ databases">
        <authorList>
            <consortium name="Pathogen Informatics"/>
        </authorList>
    </citation>
    <scope>NUCLEOTIDE SEQUENCE [LARGE SCALE GENOMIC DNA]</scope>
    <source>
        <strain evidence="2 3">Costa Rica</strain>
    </source>
</reference>
<dbReference type="InterPro" id="IPR044832">
    <property type="entry name" value="NRP-like"/>
</dbReference>
<dbReference type="AlphaFoldDB" id="A0A3P7HYL1"/>
<dbReference type="PANTHER" id="PTHR46034:SF7">
    <property type="entry name" value="INFLUENZA VIRUS NS1A-BINDING PROTEIN"/>
    <property type="match status" value="1"/>
</dbReference>
<sequence length="320" mass="36157">MRILFLPSSRTPLNAIGFIVDEVLSSSSAPTLISMNWRVAIKSGSNSSTPKGRGAWWKNRKCIKLFREIPRAYHGAVLCGEKIVIFGGFNGREYYQHAKLFDLNRKSWVAITNMHDRRCYVAATAFLNPSGMHHVVKTFLPYFFTKVAYYCRSDAGAVVLAGRPTIIGGFDGRTIHNDIEMLDFASQLHGSSSMRSVRTGVSAVTYEVNSVIVVGGFNGIRRLRSTEFYDHRVGLWYPLPEMEITRSNFGIEIMNGSIYIAGGFDGTRTTSTVERFDMRACKWEVGKHIATVESDQFDEILLNGKFHRNCLFLDVFNRYQ</sequence>
<evidence type="ECO:0000313" key="2">
    <source>
        <dbReference type="EMBL" id="VDM59599.1"/>
    </source>
</evidence>
<dbReference type="InterPro" id="IPR006652">
    <property type="entry name" value="Kelch_1"/>
</dbReference>
<dbReference type="Pfam" id="PF01344">
    <property type="entry name" value="Kelch_1"/>
    <property type="match status" value="3"/>
</dbReference>
<gene>
    <name evidence="2" type="ORF">ACOC_LOCUS8014</name>
</gene>
<evidence type="ECO:0000313" key="3">
    <source>
        <dbReference type="Proteomes" id="UP000267027"/>
    </source>
</evidence>
<dbReference type="Gene3D" id="2.120.10.80">
    <property type="entry name" value="Kelch-type beta propeller"/>
    <property type="match status" value="2"/>
</dbReference>
<evidence type="ECO:0008006" key="4">
    <source>
        <dbReference type="Google" id="ProtNLM"/>
    </source>
</evidence>
<proteinExistence type="predicted"/>
<evidence type="ECO:0000256" key="1">
    <source>
        <dbReference type="ARBA" id="ARBA00022441"/>
    </source>
</evidence>
<protein>
    <recommendedName>
        <fullName evidence="4">Kelch repeat protein</fullName>
    </recommendedName>
</protein>
<dbReference type="GO" id="GO:0034976">
    <property type="term" value="P:response to endoplasmic reticulum stress"/>
    <property type="evidence" value="ECO:0007669"/>
    <property type="project" value="InterPro"/>
</dbReference>
<accession>A0A3P7HYL1</accession>
<dbReference type="STRING" id="334426.A0A3P7HYL1"/>
<organism evidence="2 3">
    <name type="scientific">Angiostrongylus costaricensis</name>
    <name type="common">Nematode worm</name>
    <dbReference type="NCBI Taxonomy" id="334426"/>
    <lineage>
        <taxon>Eukaryota</taxon>
        <taxon>Metazoa</taxon>
        <taxon>Ecdysozoa</taxon>
        <taxon>Nematoda</taxon>
        <taxon>Chromadorea</taxon>
        <taxon>Rhabditida</taxon>
        <taxon>Rhabditina</taxon>
        <taxon>Rhabditomorpha</taxon>
        <taxon>Strongyloidea</taxon>
        <taxon>Metastrongylidae</taxon>
        <taxon>Angiostrongylus</taxon>
    </lineage>
</organism>